<accession>A0A0G1XVY5</accession>
<gene>
    <name evidence="5" type="primary">rpsB</name>
    <name evidence="8" type="ORF">UY81_C0054G0009</name>
</gene>
<comment type="caution">
    <text evidence="8">The sequence shown here is derived from an EMBL/GenBank/DDBJ whole genome shotgun (WGS) entry which is preliminary data.</text>
</comment>
<evidence type="ECO:0000313" key="9">
    <source>
        <dbReference type="Proteomes" id="UP000034290"/>
    </source>
</evidence>
<name>A0A0G1XVY5_9BACT</name>
<keyword evidence="2 5" id="KW-0689">Ribosomal protein</keyword>
<dbReference type="SUPFAM" id="SSF52313">
    <property type="entry name" value="Ribosomal protein S2"/>
    <property type="match status" value="1"/>
</dbReference>
<comment type="similarity">
    <text evidence="1 5 6">Belongs to the universal ribosomal protein uS2 family.</text>
</comment>
<dbReference type="HAMAP" id="MF_00291_B">
    <property type="entry name" value="Ribosomal_uS2_B"/>
    <property type="match status" value="1"/>
</dbReference>
<organism evidence="8 9">
    <name type="scientific">Candidatus Giovannonibacteria bacterium GW2011_GWA2_53_7</name>
    <dbReference type="NCBI Taxonomy" id="1618650"/>
    <lineage>
        <taxon>Bacteria</taxon>
        <taxon>Candidatus Giovannoniibacteriota</taxon>
    </lineage>
</organism>
<sequence length="264" mass="28921">METMDIDTLFSAGAHFGYSRARRHPSATPFLFATRDQTDFFNLEETAKCLEAASAFVSSVVAAGGQVVFVSGKNESLPIVKAAAERIGAPYCAGRWIGGTLTNFKNIRKRIDRLEKLEAERESGVLEKYTKKERLLLDREMEGLRARFGGLVSLQKEPAALFVVDTRHEDTAVREANQLGIPVVGLSSSDCNFSMVQYPIPANDTSVKSVRLIVERIADAHQEGKKVQPARTAESIRSGGNVNLPPSHKATDGHSKMKNDNVKS</sequence>
<dbReference type="GO" id="GO:0022627">
    <property type="term" value="C:cytosolic small ribosomal subunit"/>
    <property type="evidence" value="ECO:0007669"/>
    <property type="project" value="TreeGrafter"/>
</dbReference>
<evidence type="ECO:0000256" key="1">
    <source>
        <dbReference type="ARBA" id="ARBA00006242"/>
    </source>
</evidence>
<evidence type="ECO:0000256" key="2">
    <source>
        <dbReference type="ARBA" id="ARBA00022980"/>
    </source>
</evidence>
<dbReference type="FunFam" id="1.10.287.610:FF:000001">
    <property type="entry name" value="30S ribosomal protein S2"/>
    <property type="match status" value="1"/>
</dbReference>
<dbReference type="PROSITE" id="PS00962">
    <property type="entry name" value="RIBOSOMAL_S2_1"/>
    <property type="match status" value="1"/>
</dbReference>
<evidence type="ECO:0000313" key="8">
    <source>
        <dbReference type="EMBL" id="KKW35085.1"/>
    </source>
</evidence>
<reference evidence="8 9" key="1">
    <citation type="journal article" date="2015" name="Nature">
        <title>rRNA introns, odd ribosomes, and small enigmatic genomes across a large radiation of phyla.</title>
        <authorList>
            <person name="Brown C.T."/>
            <person name="Hug L.A."/>
            <person name="Thomas B.C."/>
            <person name="Sharon I."/>
            <person name="Castelle C.J."/>
            <person name="Singh A."/>
            <person name="Wilkins M.J."/>
            <person name="Williams K.H."/>
            <person name="Banfield J.F."/>
        </authorList>
    </citation>
    <scope>NUCLEOTIDE SEQUENCE [LARGE SCALE GENOMIC DNA]</scope>
</reference>
<dbReference type="Proteomes" id="UP000034290">
    <property type="component" value="Unassembled WGS sequence"/>
</dbReference>
<dbReference type="InterPro" id="IPR023591">
    <property type="entry name" value="Ribosomal_uS2_flav_dom_sf"/>
</dbReference>
<feature type="region of interest" description="Disordered" evidence="7">
    <location>
        <begin position="222"/>
        <end position="264"/>
    </location>
</feature>
<proteinExistence type="inferred from homology"/>
<dbReference type="GO" id="GO:0003735">
    <property type="term" value="F:structural constituent of ribosome"/>
    <property type="evidence" value="ECO:0007669"/>
    <property type="project" value="InterPro"/>
</dbReference>
<evidence type="ECO:0000256" key="3">
    <source>
        <dbReference type="ARBA" id="ARBA00023274"/>
    </source>
</evidence>
<dbReference type="AlphaFoldDB" id="A0A0G1XVY5"/>
<dbReference type="PRINTS" id="PR00395">
    <property type="entry name" value="RIBOSOMALS2"/>
</dbReference>
<dbReference type="InterPro" id="IPR018130">
    <property type="entry name" value="Ribosomal_uS2_CS"/>
</dbReference>
<dbReference type="InterPro" id="IPR001865">
    <property type="entry name" value="Ribosomal_uS2"/>
</dbReference>
<dbReference type="CDD" id="cd01425">
    <property type="entry name" value="RPS2"/>
    <property type="match status" value="1"/>
</dbReference>
<dbReference type="Pfam" id="PF00318">
    <property type="entry name" value="Ribosomal_S2"/>
    <property type="match status" value="1"/>
</dbReference>
<evidence type="ECO:0000256" key="6">
    <source>
        <dbReference type="RuleBase" id="RU003631"/>
    </source>
</evidence>
<keyword evidence="3 5" id="KW-0687">Ribonucleoprotein</keyword>
<dbReference type="Gene3D" id="1.10.287.610">
    <property type="entry name" value="Helix hairpin bin"/>
    <property type="match status" value="1"/>
</dbReference>
<dbReference type="EMBL" id="LCRM01000054">
    <property type="protein sequence ID" value="KKW35085.1"/>
    <property type="molecule type" value="Genomic_DNA"/>
</dbReference>
<dbReference type="PROSITE" id="PS00963">
    <property type="entry name" value="RIBOSOMAL_S2_2"/>
    <property type="match status" value="1"/>
</dbReference>
<feature type="compositionally biased region" description="Basic and acidic residues" evidence="7">
    <location>
        <begin position="249"/>
        <end position="264"/>
    </location>
</feature>
<evidence type="ECO:0000256" key="5">
    <source>
        <dbReference type="HAMAP-Rule" id="MF_00291"/>
    </source>
</evidence>
<dbReference type="InterPro" id="IPR005706">
    <property type="entry name" value="Ribosomal_uS2_bac/mit/plastid"/>
</dbReference>
<dbReference type="PANTHER" id="PTHR12534">
    <property type="entry name" value="30S RIBOSOMAL PROTEIN S2 PROKARYOTIC AND ORGANELLAR"/>
    <property type="match status" value="1"/>
</dbReference>
<dbReference type="Gene3D" id="3.40.50.10490">
    <property type="entry name" value="Glucose-6-phosphate isomerase like protein, domain 1"/>
    <property type="match status" value="1"/>
</dbReference>
<dbReference type="NCBIfam" id="TIGR01011">
    <property type="entry name" value="rpsB_bact"/>
    <property type="match status" value="1"/>
</dbReference>
<evidence type="ECO:0000256" key="4">
    <source>
        <dbReference type="ARBA" id="ARBA00035256"/>
    </source>
</evidence>
<protein>
    <recommendedName>
        <fullName evidence="4 5">Small ribosomal subunit protein uS2</fullName>
    </recommendedName>
</protein>
<evidence type="ECO:0000256" key="7">
    <source>
        <dbReference type="SAM" id="MobiDB-lite"/>
    </source>
</evidence>
<dbReference type="GO" id="GO:0006412">
    <property type="term" value="P:translation"/>
    <property type="evidence" value="ECO:0007669"/>
    <property type="project" value="UniProtKB-UniRule"/>
</dbReference>
<dbReference type="PANTHER" id="PTHR12534:SF0">
    <property type="entry name" value="SMALL RIBOSOMAL SUBUNIT PROTEIN US2M"/>
    <property type="match status" value="1"/>
</dbReference>